<comment type="caution">
    <text evidence="2">The sequence shown here is derived from an EMBL/GenBank/DDBJ whole genome shotgun (WGS) entry which is preliminary data.</text>
</comment>
<dbReference type="RefSeq" id="WP_062502966.1">
    <property type="nucleotide sequence ID" value="NZ_BEWO01000022.1"/>
</dbReference>
<name>A0ABQ5WIR5_GLUJA</name>
<feature type="transmembrane region" description="Helical" evidence="1">
    <location>
        <begin position="28"/>
        <end position="50"/>
    </location>
</feature>
<proteinExistence type="predicted"/>
<organism evidence="2 3">
    <name type="scientific">Gluconobacter japonicus</name>
    <dbReference type="NCBI Taxonomy" id="376620"/>
    <lineage>
        <taxon>Bacteria</taxon>
        <taxon>Pseudomonadati</taxon>
        <taxon>Pseudomonadota</taxon>
        <taxon>Alphaproteobacteria</taxon>
        <taxon>Acetobacterales</taxon>
        <taxon>Acetobacteraceae</taxon>
        <taxon>Gluconobacter</taxon>
    </lineage>
</organism>
<keyword evidence="1" id="KW-0472">Membrane</keyword>
<evidence type="ECO:0000256" key="1">
    <source>
        <dbReference type="SAM" id="Phobius"/>
    </source>
</evidence>
<sequence>MTPYVQRLLRAALPPPQRPKHREDRLKALAGAFQTVALAIVAVGLVTPAFNTPEILTGRKMLAAASMASLLEGISLLILLYVPYKDEREN</sequence>
<dbReference type="EMBL" id="BSNT01000061">
    <property type="protein sequence ID" value="GLQ59964.1"/>
    <property type="molecule type" value="Genomic_DNA"/>
</dbReference>
<evidence type="ECO:0000313" key="2">
    <source>
        <dbReference type="EMBL" id="GLQ59964.1"/>
    </source>
</evidence>
<reference evidence="3" key="1">
    <citation type="journal article" date="2019" name="Int. J. Syst. Evol. Microbiol.">
        <title>The Global Catalogue of Microorganisms (GCM) 10K type strain sequencing project: providing services to taxonomists for standard genome sequencing and annotation.</title>
        <authorList>
            <consortium name="The Broad Institute Genomics Platform"/>
            <consortium name="The Broad Institute Genome Sequencing Center for Infectious Disease"/>
            <person name="Wu L."/>
            <person name="Ma J."/>
        </authorList>
    </citation>
    <scope>NUCLEOTIDE SEQUENCE [LARGE SCALE GENOMIC DNA]</scope>
    <source>
        <strain evidence="3">NBRC 3271</strain>
    </source>
</reference>
<keyword evidence="1" id="KW-1133">Transmembrane helix</keyword>
<keyword evidence="3" id="KW-1185">Reference proteome</keyword>
<keyword evidence="1" id="KW-0812">Transmembrane</keyword>
<dbReference type="Proteomes" id="UP001156613">
    <property type="component" value="Unassembled WGS sequence"/>
</dbReference>
<gene>
    <name evidence="2" type="ORF">GCM10010937_17670</name>
</gene>
<accession>A0ABQ5WIR5</accession>
<evidence type="ECO:0000313" key="3">
    <source>
        <dbReference type="Proteomes" id="UP001156613"/>
    </source>
</evidence>
<protein>
    <submittedName>
        <fullName evidence="2">Uncharacterized protein</fullName>
    </submittedName>
</protein>
<feature type="transmembrane region" description="Helical" evidence="1">
    <location>
        <begin position="62"/>
        <end position="82"/>
    </location>
</feature>